<dbReference type="GO" id="GO:0008168">
    <property type="term" value="F:methyltransferase activity"/>
    <property type="evidence" value="ECO:0007669"/>
    <property type="project" value="UniProtKB-KW"/>
</dbReference>
<evidence type="ECO:0000259" key="1">
    <source>
        <dbReference type="Pfam" id="PF06983"/>
    </source>
</evidence>
<keyword evidence="2" id="KW-0830">Ubiquinone</keyword>
<dbReference type="InterPro" id="IPR028973">
    <property type="entry name" value="PhnB-like"/>
</dbReference>
<dbReference type="AlphaFoldDB" id="A0A0C2CZP6"/>
<organism evidence="2 3">
    <name type="scientific">Enhygromyxa salina</name>
    <dbReference type="NCBI Taxonomy" id="215803"/>
    <lineage>
        <taxon>Bacteria</taxon>
        <taxon>Pseudomonadati</taxon>
        <taxon>Myxococcota</taxon>
        <taxon>Polyangia</taxon>
        <taxon>Nannocystales</taxon>
        <taxon>Nannocystaceae</taxon>
        <taxon>Enhygromyxa</taxon>
    </lineage>
</organism>
<dbReference type="EMBL" id="JMCC02000061">
    <property type="protein sequence ID" value="KIG15090.1"/>
    <property type="molecule type" value="Genomic_DNA"/>
</dbReference>
<keyword evidence="2" id="KW-0489">Methyltransferase</keyword>
<dbReference type="GO" id="GO:0032259">
    <property type="term" value="P:methylation"/>
    <property type="evidence" value="ECO:0007669"/>
    <property type="project" value="UniProtKB-KW"/>
</dbReference>
<accession>A0A0C2CZP6</accession>
<dbReference type="PANTHER" id="PTHR33990:SF1">
    <property type="entry name" value="PROTEIN YJDN"/>
    <property type="match status" value="1"/>
</dbReference>
<proteinExistence type="predicted"/>
<evidence type="ECO:0000313" key="2">
    <source>
        <dbReference type="EMBL" id="KIG15090.1"/>
    </source>
</evidence>
<dbReference type="Proteomes" id="UP000031599">
    <property type="component" value="Unassembled WGS sequence"/>
</dbReference>
<dbReference type="SUPFAM" id="SSF54593">
    <property type="entry name" value="Glyoxalase/Bleomycin resistance protein/Dihydroxybiphenyl dioxygenase"/>
    <property type="match status" value="1"/>
</dbReference>
<dbReference type="Gene3D" id="3.10.180.10">
    <property type="entry name" value="2,3-Dihydroxybiphenyl 1,2-Dioxygenase, domain 1"/>
    <property type="match status" value="1"/>
</dbReference>
<reference evidence="2 3" key="1">
    <citation type="submission" date="2014-12" db="EMBL/GenBank/DDBJ databases">
        <title>Genome assembly of Enhygromyxa salina DSM 15201.</title>
        <authorList>
            <person name="Sharma G."/>
            <person name="Subramanian S."/>
        </authorList>
    </citation>
    <scope>NUCLEOTIDE SEQUENCE [LARGE SCALE GENOMIC DNA]</scope>
    <source>
        <strain evidence="2 3">DSM 15201</strain>
    </source>
</reference>
<dbReference type="RefSeq" id="WP_052552522.1">
    <property type="nucleotide sequence ID" value="NZ_JMCC02000061.1"/>
</dbReference>
<dbReference type="CDD" id="cd06588">
    <property type="entry name" value="PhnB_like"/>
    <property type="match status" value="1"/>
</dbReference>
<sequence>MSVQSTTHLNFRGDARDALTFYQSVFGGELTLVTYADAHAAREPSEANQVMWGQVAAENGFSVMAYDVPSSLPFSQGENAFFVSVRGDSEAEIQAYWNKLSEGASVIQAIGPSGWAKIYGMLKDRFGVVWVLDVLAPYDAS</sequence>
<protein>
    <submittedName>
        <fullName evidence="2">Putative DNA binding 3-demethylubiquinone-9 3-methyltransferase protein</fullName>
    </submittedName>
</protein>
<comment type="caution">
    <text evidence="2">The sequence shown here is derived from an EMBL/GenBank/DDBJ whole genome shotgun (WGS) entry which is preliminary data.</text>
</comment>
<dbReference type="PANTHER" id="PTHR33990">
    <property type="entry name" value="PROTEIN YJDN-RELATED"/>
    <property type="match status" value="1"/>
</dbReference>
<dbReference type="InterPro" id="IPR029068">
    <property type="entry name" value="Glyas_Bleomycin-R_OHBP_Dase"/>
</dbReference>
<feature type="domain" description="PhnB-like" evidence="1">
    <location>
        <begin position="5"/>
        <end position="130"/>
    </location>
</feature>
<keyword evidence="2" id="KW-0808">Transferase</keyword>
<evidence type="ECO:0000313" key="3">
    <source>
        <dbReference type="Proteomes" id="UP000031599"/>
    </source>
</evidence>
<dbReference type="Pfam" id="PF06983">
    <property type="entry name" value="3-dmu-9_3-mt"/>
    <property type="match status" value="1"/>
</dbReference>
<name>A0A0C2CZP6_9BACT</name>
<gene>
    <name evidence="2" type="ORF">DB30_06122</name>
</gene>